<comment type="caution">
    <text evidence="1">The sequence shown here is derived from an EMBL/GenBank/DDBJ whole genome shotgun (WGS) entry which is preliminary data.</text>
</comment>
<organism evidence="1">
    <name type="scientific">Medicago truncatula</name>
    <name type="common">Barrel medic</name>
    <name type="synonym">Medicago tribuloides</name>
    <dbReference type="NCBI Taxonomy" id="3880"/>
    <lineage>
        <taxon>Eukaryota</taxon>
        <taxon>Viridiplantae</taxon>
        <taxon>Streptophyta</taxon>
        <taxon>Embryophyta</taxon>
        <taxon>Tracheophyta</taxon>
        <taxon>Spermatophyta</taxon>
        <taxon>Magnoliopsida</taxon>
        <taxon>eudicotyledons</taxon>
        <taxon>Gunneridae</taxon>
        <taxon>Pentapetalae</taxon>
        <taxon>rosids</taxon>
        <taxon>fabids</taxon>
        <taxon>Fabales</taxon>
        <taxon>Fabaceae</taxon>
        <taxon>Papilionoideae</taxon>
        <taxon>50 kb inversion clade</taxon>
        <taxon>NPAAA clade</taxon>
        <taxon>Hologalegina</taxon>
        <taxon>IRL clade</taxon>
        <taxon>Trifolieae</taxon>
        <taxon>Medicago</taxon>
    </lineage>
</organism>
<evidence type="ECO:0000313" key="1">
    <source>
        <dbReference type="EMBL" id="RHN73584.1"/>
    </source>
</evidence>
<name>A0A396J998_MEDTR</name>
<reference evidence="1" key="1">
    <citation type="journal article" date="2018" name="Nat. Plants">
        <title>Whole-genome landscape of Medicago truncatula symbiotic genes.</title>
        <authorList>
            <person name="Pecrix Y."/>
            <person name="Gamas P."/>
            <person name="Carrere S."/>
        </authorList>
    </citation>
    <scope>NUCLEOTIDE SEQUENCE</scope>
    <source>
        <tissue evidence="1">Leaves</tissue>
    </source>
</reference>
<dbReference type="AlphaFoldDB" id="A0A396J998"/>
<dbReference type="Proteomes" id="UP000265566">
    <property type="component" value="Chromosome 2"/>
</dbReference>
<dbReference type="Gramene" id="rna9410">
    <property type="protein sequence ID" value="RHN73584.1"/>
    <property type="gene ID" value="gene9410"/>
</dbReference>
<dbReference type="EMBL" id="PSQE01000002">
    <property type="protein sequence ID" value="RHN73584.1"/>
    <property type="molecule type" value="Genomic_DNA"/>
</dbReference>
<protein>
    <submittedName>
        <fullName evidence="1">Uncharacterized protein</fullName>
    </submittedName>
</protein>
<accession>A0A396J998</accession>
<sequence>MCRLMLGENNNAADFPSELDIFYGKHMLFKVEVADGNLIHNWRSYDVKRISDDGDMTKRFMVPHNIKVEGVDSSKPAVNQKATDVISR</sequence>
<gene>
    <name evidence="1" type="ORF">MtrunA17_Chr2g0300061</name>
</gene>
<proteinExistence type="predicted"/>